<feature type="domain" description="ATP-cone" evidence="8">
    <location>
        <begin position="1"/>
        <end position="112"/>
    </location>
</feature>
<evidence type="ECO:0000313" key="10">
    <source>
        <dbReference type="Proteomes" id="UP000244896"/>
    </source>
</evidence>
<evidence type="ECO:0000259" key="8">
    <source>
        <dbReference type="PROSITE" id="PS51161"/>
    </source>
</evidence>
<sequence>MVVKRDGTRARYDQNKVTRAIALAFHEVRTNNADNPSRDDFLAQYGVSPDIFAEAARLGESVSQMLELYYREGKHPSIEQIQDAVEKAIAASGNWEVARSYVLYRMQHSANRLAKYEENGLGDYIAMAKYARYRPDLKRRETFTEATDRVRDMHLTHFAAKIDARIPEKLPADIAALAGDAAPQLLATLGNKRLYDIIQTVFDKVAAKQVLPSMRSMQFGGEAILKNHSRMFNCSFANVDRVEFFREYLYLLLSGCGVGFSVQKHHVAMLPSLPARANEYDLPVWHYHIPDTIEGWSDAVHMLFQSFYEGKKIEFNYSLIRSRGLPLKTSGGKAPGHLPLKRALTQVEEILSQAAGRALRPIEVYDINMFLAKAVLAGGIRRSATICLFSPDDEEMMNAKTGNWFEKYPHRSASNNSAVLARTEDNRAHFKKLFKAQKEFGEPGFFFSDNPEAGCNPCAEINLLPIVDWELSGEEVSKLFAWGYKGDLPGTTRLSGFQMCNLTTINGRAATTVENFFDGCIAATAIGTLQAAYTSMPYLGPVTRLINEHDSLLGVSICGFMDNPNILFDAEILTRGAHLCRATNRLIAALIGIRPAAKLTTCKPEGTASLILDAASGIHPHHSRHYFRRVQANRKEPIYTFFKQHNPQMTEASVYNPDTDDVITFPVEAAPQAILRKDINALQFLQLVELVQQSWVIPGGDPESRSPNLHHNVSNTCTVSPTEWNDVEEFIWEHRESFTGISLLQDAGDKVYAQAPREEVATESDIIRWNMLRPNKVDYTKMREETDETKLAEHIACAGGACEIVHT</sequence>
<dbReference type="PANTHER" id="PTHR43371:SF1">
    <property type="entry name" value="RIBONUCLEOSIDE-DIPHOSPHATE REDUCTASE"/>
    <property type="match status" value="1"/>
</dbReference>
<dbReference type="GO" id="GO:0031419">
    <property type="term" value="F:cobalamin binding"/>
    <property type="evidence" value="ECO:0007669"/>
    <property type="project" value="UniProtKB-KW"/>
</dbReference>
<name>A0A2U8E6N3_9BACT</name>
<dbReference type="AlphaFoldDB" id="A0A2U8E6N3"/>
<keyword evidence="5" id="KW-0560">Oxidoreductase</keyword>
<evidence type="ECO:0000256" key="5">
    <source>
        <dbReference type="ARBA" id="ARBA00023002"/>
    </source>
</evidence>
<keyword evidence="4 7" id="KW-0067">ATP-binding</keyword>
<accession>A0A2U8E6N3</accession>
<dbReference type="InterPro" id="IPR050862">
    <property type="entry name" value="RdRp_reductase_class-2"/>
</dbReference>
<dbReference type="Pfam" id="PF03477">
    <property type="entry name" value="ATP-cone"/>
    <property type="match status" value="1"/>
</dbReference>
<reference evidence="9 10" key="1">
    <citation type="journal article" date="2018" name="Syst. Appl. Microbiol.">
        <title>Ereboglobus luteus gen. nov. sp. nov. from cockroach guts, and new insights into the oxygen relationship of the genera Opitutus and Didymococcus (Verrucomicrobia: Opitutaceae).</title>
        <authorList>
            <person name="Tegtmeier D."/>
            <person name="Belitz A."/>
            <person name="Radek R."/>
            <person name="Heimerl T."/>
            <person name="Brune A."/>
        </authorList>
    </citation>
    <scope>NUCLEOTIDE SEQUENCE [LARGE SCALE GENOMIC DNA]</scope>
    <source>
        <strain evidence="9 10">Ho45</strain>
    </source>
</reference>
<gene>
    <name evidence="9" type="ORF">CKA38_03495</name>
</gene>
<dbReference type="SUPFAM" id="SSF51998">
    <property type="entry name" value="PFL-like glycyl radical enzymes"/>
    <property type="match status" value="1"/>
</dbReference>
<keyword evidence="2" id="KW-0846">Cobalamin</keyword>
<proteinExistence type="predicted"/>
<dbReference type="Gene3D" id="3.20.70.20">
    <property type="match status" value="2"/>
</dbReference>
<dbReference type="InterPro" id="IPR005144">
    <property type="entry name" value="ATP-cone_dom"/>
</dbReference>
<dbReference type="GO" id="GO:0005524">
    <property type="term" value="F:ATP binding"/>
    <property type="evidence" value="ECO:0007669"/>
    <property type="project" value="UniProtKB-UniRule"/>
</dbReference>
<dbReference type="KEGG" id="elut:CKA38_03495"/>
<evidence type="ECO:0000256" key="3">
    <source>
        <dbReference type="ARBA" id="ARBA00022741"/>
    </source>
</evidence>
<evidence type="ECO:0000313" key="9">
    <source>
        <dbReference type="EMBL" id="AWI10490.1"/>
    </source>
</evidence>
<dbReference type="OrthoDB" id="9763270at2"/>
<evidence type="ECO:0000256" key="7">
    <source>
        <dbReference type="PROSITE-ProRule" id="PRU00492"/>
    </source>
</evidence>
<keyword evidence="3 7" id="KW-0547">Nucleotide-binding</keyword>
<keyword evidence="6" id="KW-0170">Cobalt</keyword>
<protein>
    <submittedName>
        <fullName evidence="9">Recombinase</fullName>
    </submittedName>
</protein>
<comment type="cofactor">
    <cofactor evidence="1">
        <name>adenosylcob(III)alamin</name>
        <dbReference type="ChEBI" id="CHEBI:18408"/>
    </cofactor>
</comment>
<dbReference type="PROSITE" id="PS51161">
    <property type="entry name" value="ATP_CONE"/>
    <property type="match status" value="1"/>
</dbReference>
<dbReference type="PANTHER" id="PTHR43371">
    <property type="entry name" value="VITAMIN B12-DEPENDENT RIBONUCLEOTIDE REDUCTASE"/>
    <property type="match status" value="1"/>
</dbReference>
<dbReference type="GO" id="GO:0004748">
    <property type="term" value="F:ribonucleoside-diphosphate reductase activity, thioredoxin disulfide as acceptor"/>
    <property type="evidence" value="ECO:0007669"/>
    <property type="project" value="TreeGrafter"/>
</dbReference>
<keyword evidence="10" id="KW-1185">Reference proteome</keyword>
<dbReference type="Proteomes" id="UP000244896">
    <property type="component" value="Chromosome"/>
</dbReference>
<dbReference type="EMBL" id="CP023004">
    <property type="protein sequence ID" value="AWI10490.1"/>
    <property type="molecule type" value="Genomic_DNA"/>
</dbReference>
<organism evidence="9 10">
    <name type="scientific">Ereboglobus luteus</name>
    <dbReference type="NCBI Taxonomy" id="1796921"/>
    <lineage>
        <taxon>Bacteria</taxon>
        <taxon>Pseudomonadati</taxon>
        <taxon>Verrucomicrobiota</taxon>
        <taxon>Opitutia</taxon>
        <taxon>Opitutales</taxon>
        <taxon>Opitutaceae</taxon>
        <taxon>Ereboglobus</taxon>
    </lineage>
</organism>
<evidence type="ECO:0000256" key="4">
    <source>
        <dbReference type="ARBA" id="ARBA00022840"/>
    </source>
</evidence>
<evidence type="ECO:0000256" key="6">
    <source>
        <dbReference type="ARBA" id="ARBA00023285"/>
    </source>
</evidence>
<evidence type="ECO:0000256" key="1">
    <source>
        <dbReference type="ARBA" id="ARBA00001922"/>
    </source>
</evidence>
<evidence type="ECO:0000256" key="2">
    <source>
        <dbReference type="ARBA" id="ARBA00022628"/>
    </source>
</evidence>